<sequence>MNPGKLRHKIQFLRRVPGCDDYGAPIDTWEIFKEAWASKEPLLGNEFFTALTTTNKIEVKFNTRFIPGIISEMRIQHGQEIYEIIGPPIDVKSLHTELLCYCRKVI</sequence>
<dbReference type="EMBL" id="DUTF01000365">
    <property type="protein sequence ID" value="HHY28451.1"/>
    <property type="molecule type" value="Genomic_DNA"/>
</dbReference>
<dbReference type="InterPro" id="IPR038666">
    <property type="entry name" value="SSP1_head-tail_sf"/>
</dbReference>
<organism evidence="1 2">
    <name type="scientific">Desulfitobacterium dehalogenans</name>
    <dbReference type="NCBI Taxonomy" id="36854"/>
    <lineage>
        <taxon>Bacteria</taxon>
        <taxon>Bacillati</taxon>
        <taxon>Bacillota</taxon>
        <taxon>Clostridia</taxon>
        <taxon>Eubacteriales</taxon>
        <taxon>Desulfitobacteriaceae</taxon>
        <taxon>Desulfitobacterium</taxon>
    </lineage>
</organism>
<name>A0A7C6Z6I6_9FIRM</name>
<protein>
    <submittedName>
        <fullName evidence="1">Phage head closure protein</fullName>
    </submittedName>
</protein>
<dbReference type="NCBIfam" id="TIGR01563">
    <property type="entry name" value="gp16_SPP1"/>
    <property type="match status" value="1"/>
</dbReference>
<proteinExistence type="predicted"/>
<accession>A0A7C6Z6I6</accession>
<comment type="caution">
    <text evidence="1">The sequence shown here is derived from an EMBL/GenBank/DDBJ whole genome shotgun (WGS) entry which is preliminary data.</text>
</comment>
<evidence type="ECO:0000313" key="1">
    <source>
        <dbReference type="EMBL" id="HHY28451.1"/>
    </source>
</evidence>
<dbReference type="Proteomes" id="UP000553059">
    <property type="component" value="Unassembled WGS sequence"/>
</dbReference>
<reference evidence="1 2" key="1">
    <citation type="journal article" date="2020" name="Biotechnol. Biofuels">
        <title>New insights from the biogas microbiome by comprehensive genome-resolved metagenomics of nearly 1600 species originating from multiple anaerobic digesters.</title>
        <authorList>
            <person name="Campanaro S."/>
            <person name="Treu L."/>
            <person name="Rodriguez-R L.M."/>
            <person name="Kovalovszki A."/>
            <person name="Ziels R.M."/>
            <person name="Maus I."/>
            <person name="Zhu X."/>
            <person name="Kougias P.G."/>
            <person name="Basile A."/>
            <person name="Luo G."/>
            <person name="Schluter A."/>
            <person name="Konstantinidis K.T."/>
            <person name="Angelidaki I."/>
        </authorList>
    </citation>
    <scope>NUCLEOTIDE SEQUENCE [LARGE SCALE GENOMIC DNA]</scope>
    <source>
        <strain evidence="1">AS05jafATM_4</strain>
    </source>
</reference>
<dbReference type="Pfam" id="PF05521">
    <property type="entry name" value="Phage_HCP"/>
    <property type="match status" value="1"/>
</dbReference>
<dbReference type="Gene3D" id="2.40.10.270">
    <property type="entry name" value="Bacteriophage SPP1 head-tail adaptor protein"/>
    <property type="match status" value="1"/>
</dbReference>
<evidence type="ECO:0000313" key="2">
    <source>
        <dbReference type="Proteomes" id="UP000553059"/>
    </source>
</evidence>
<dbReference type="InterPro" id="IPR008767">
    <property type="entry name" value="Phage_SPP1_head-tail_adaptor"/>
</dbReference>
<dbReference type="AlphaFoldDB" id="A0A7C6Z6I6"/>
<gene>
    <name evidence="1" type="ORF">GX523_17255</name>
</gene>